<dbReference type="Pfam" id="PF04277">
    <property type="entry name" value="OAD_gamma"/>
    <property type="match status" value="1"/>
</dbReference>
<evidence type="ECO:0000256" key="3">
    <source>
        <dbReference type="ARBA" id="ARBA00004162"/>
    </source>
</evidence>
<evidence type="ECO:0000256" key="10">
    <source>
        <dbReference type="ARBA" id="ARBA00022989"/>
    </source>
</evidence>
<dbReference type="EC" id="7.2.4.2" evidence="16"/>
<keyword evidence="11 16" id="KW-0915">Sodium</keyword>
<evidence type="ECO:0000256" key="15">
    <source>
        <dbReference type="ARBA" id="ARBA00048176"/>
    </source>
</evidence>
<keyword evidence="8 16" id="KW-0812">Transmembrane</keyword>
<dbReference type="Proteomes" id="UP000664303">
    <property type="component" value="Unassembled WGS sequence"/>
</dbReference>
<keyword evidence="12 16" id="KW-0406">Ion transport</keyword>
<evidence type="ECO:0000256" key="17">
    <source>
        <dbReference type="RuleBase" id="RU004278"/>
    </source>
</evidence>
<comment type="similarity">
    <text evidence="4 16 17">Belongs to the OadG family.</text>
</comment>
<comment type="subcellular location">
    <subcellularLocation>
        <location evidence="3 16 17">Cell membrane</location>
        <topology evidence="3 16 17">Single-pass membrane protein</topology>
    </subcellularLocation>
</comment>
<keyword evidence="14 16" id="KW-0739">Sodium transport</keyword>
<dbReference type="NCBIfam" id="TIGR01195">
    <property type="entry name" value="oadG_fam"/>
    <property type="match status" value="1"/>
</dbReference>
<keyword evidence="10 16" id="KW-1133">Transmembrane helix</keyword>
<evidence type="ECO:0000256" key="13">
    <source>
        <dbReference type="ARBA" id="ARBA00023136"/>
    </source>
</evidence>
<evidence type="ECO:0000313" key="19">
    <source>
        <dbReference type="Proteomes" id="UP000664303"/>
    </source>
</evidence>
<proteinExistence type="inferred from homology"/>
<dbReference type="InterPro" id="IPR005899">
    <property type="entry name" value="Na_pump_deCOase"/>
</dbReference>
<gene>
    <name evidence="16" type="primary">oadG</name>
    <name evidence="18" type="ORF">JYP50_09230</name>
</gene>
<comment type="function">
    <text evidence="2 16 17">Catalyzes the decarboxylation of oxaloacetate coupled to Na(+) translocation.</text>
</comment>
<dbReference type="GO" id="GO:0008948">
    <property type="term" value="F:oxaloacetate decarboxylase activity"/>
    <property type="evidence" value="ECO:0007669"/>
    <property type="project" value="UniProtKB-UniRule"/>
</dbReference>
<evidence type="ECO:0000256" key="4">
    <source>
        <dbReference type="ARBA" id="ARBA00005844"/>
    </source>
</evidence>
<comment type="subunit">
    <text evidence="5 16">Heterotrimer of an alpha, a beta and a gamma subunit.</text>
</comment>
<dbReference type="GO" id="GO:0015451">
    <property type="term" value="F:decarboxylation-driven active transmembrane transporter activity"/>
    <property type="evidence" value="ECO:0007669"/>
    <property type="project" value="UniProtKB-EC"/>
</dbReference>
<keyword evidence="19" id="KW-1185">Reference proteome</keyword>
<feature type="transmembrane region" description="Helical" evidence="16 17">
    <location>
        <begin position="12"/>
        <end position="33"/>
    </location>
</feature>
<evidence type="ECO:0000256" key="7">
    <source>
        <dbReference type="ARBA" id="ARBA00022475"/>
    </source>
</evidence>
<evidence type="ECO:0000256" key="9">
    <source>
        <dbReference type="ARBA" id="ARBA00022967"/>
    </source>
</evidence>
<evidence type="ECO:0000256" key="1">
    <source>
        <dbReference type="ARBA" id="ARBA00001959"/>
    </source>
</evidence>
<sequence>MQAGIIDQGVELMLYGMGTVVVFLGLLVLATTLMSRFVGRYFPEAEPEPSRAAPPPPAARADDPQLLAVIGAAIHRYRSRR</sequence>
<evidence type="ECO:0000256" key="6">
    <source>
        <dbReference type="ARBA" id="ARBA00022448"/>
    </source>
</evidence>
<comment type="caution">
    <text evidence="18">The sequence shown here is derived from an EMBL/GenBank/DDBJ whole genome shotgun (WGS) entry which is preliminary data.</text>
</comment>
<evidence type="ECO:0000256" key="2">
    <source>
        <dbReference type="ARBA" id="ARBA00003002"/>
    </source>
</evidence>
<accession>A0A939IM93</accession>
<evidence type="ECO:0000256" key="5">
    <source>
        <dbReference type="ARBA" id="ARBA00011869"/>
    </source>
</evidence>
<evidence type="ECO:0000256" key="12">
    <source>
        <dbReference type="ARBA" id="ARBA00023065"/>
    </source>
</evidence>
<evidence type="ECO:0000256" key="16">
    <source>
        <dbReference type="HAMAP-Rule" id="MF_00404"/>
    </source>
</evidence>
<dbReference type="InterPro" id="IPR023424">
    <property type="entry name" value="OadG"/>
</dbReference>
<comment type="catalytic activity">
    <reaction evidence="15 16 17">
        <text>oxaloacetate + 2 Na(+)(in) + H(+) = pyruvate + 2 Na(+)(out) + CO2</text>
        <dbReference type="Rhea" id="RHEA:57724"/>
        <dbReference type="ChEBI" id="CHEBI:15361"/>
        <dbReference type="ChEBI" id="CHEBI:15378"/>
        <dbReference type="ChEBI" id="CHEBI:16452"/>
        <dbReference type="ChEBI" id="CHEBI:16526"/>
        <dbReference type="ChEBI" id="CHEBI:29101"/>
        <dbReference type="EC" id="7.2.4.2"/>
    </reaction>
</comment>
<keyword evidence="6 16" id="KW-0813">Transport</keyword>
<keyword evidence="7 16" id="KW-1003">Cell membrane</keyword>
<dbReference type="HAMAP" id="MF_00404">
    <property type="entry name" value="OadG"/>
    <property type="match status" value="1"/>
</dbReference>
<protein>
    <recommendedName>
        <fullName evidence="16">Probable oxaloacetate decarboxylase gamma chain</fullName>
        <ecNumber evidence="16">7.2.4.2</ecNumber>
    </recommendedName>
</protein>
<dbReference type="GO" id="GO:0005886">
    <property type="term" value="C:plasma membrane"/>
    <property type="evidence" value="ECO:0007669"/>
    <property type="project" value="UniProtKB-SubCell"/>
</dbReference>
<dbReference type="AlphaFoldDB" id="A0A939IM93"/>
<dbReference type="GO" id="GO:0015081">
    <property type="term" value="F:sodium ion transmembrane transporter activity"/>
    <property type="evidence" value="ECO:0007669"/>
    <property type="project" value="UniProtKB-UniRule"/>
</dbReference>
<evidence type="ECO:0000256" key="14">
    <source>
        <dbReference type="ARBA" id="ARBA00023201"/>
    </source>
</evidence>
<keyword evidence="13 16" id="KW-0472">Membrane</keyword>
<keyword evidence="9 16" id="KW-1278">Translocase</keyword>
<dbReference type="EMBL" id="JAFKCZ010000006">
    <property type="protein sequence ID" value="MBN7796772.1"/>
    <property type="molecule type" value="Genomic_DNA"/>
</dbReference>
<dbReference type="GO" id="GO:0036376">
    <property type="term" value="P:sodium ion export across plasma membrane"/>
    <property type="evidence" value="ECO:0007669"/>
    <property type="project" value="InterPro"/>
</dbReference>
<evidence type="ECO:0000256" key="11">
    <source>
        <dbReference type="ARBA" id="ARBA00023053"/>
    </source>
</evidence>
<evidence type="ECO:0000313" key="18">
    <source>
        <dbReference type="EMBL" id="MBN7796772.1"/>
    </source>
</evidence>
<evidence type="ECO:0000256" key="8">
    <source>
        <dbReference type="ARBA" id="ARBA00022692"/>
    </source>
</evidence>
<dbReference type="RefSeq" id="WP_206560219.1">
    <property type="nucleotide sequence ID" value="NZ_JAFKCZ010000006.1"/>
</dbReference>
<organism evidence="18 19">
    <name type="scientific">Parahaliea mediterranea</name>
    <dbReference type="NCBI Taxonomy" id="651086"/>
    <lineage>
        <taxon>Bacteria</taxon>
        <taxon>Pseudomonadati</taxon>
        <taxon>Pseudomonadota</taxon>
        <taxon>Gammaproteobacteria</taxon>
        <taxon>Cellvibrionales</taxon>
        <taxon>Halieaceae</taxon>
        <taxon>Parahaliea</taxon>
    </lineage>
</organism>
<reference evidence="18" key="1">
    <citation type="submission" date="2021-02" db="EMBL/GenBank/DDBJ databases">
        <title>PHA producing bacteria isolated from coastal sediment in Guangdong, Shenzhen.</title>
        <authorList>
            <person name="Zheng W."/>
            <person name="Yu S."/>
            <person name="Huang Y."/>
        </authorList>
    </citation>
    <scope>NUCLEOTIDE SEQUENCE</scope>
    <source>
        <strain evidence="18">TN14-10</strain>
    </source>
</reference>
<name>A0A939IM93_9GAMM</name>
<comment type="cofactor">
    <cofactor evidence="1 16 17">
        <name>Na(+)</name>
        <dbReference type="ChEBI" id="CHEBI:29101"/>
    </cofactor>
</comment>